<protein>
    <recommendedName>
        <fullName evidence="3">Tetratricopeptide repeat protein</fullName>
    </recommendedName>
</protein>
<accession>A0A255G6S5</accession>
<dbReference type="EMBL" id="NMVO01000015">
    <property type="protein sequence ID" value="OYO11637.1"/>
    <property type="molecule type" value="Genomic_DNA"/>
</dbReference>
<dbReference type="Proteomes" id="UP000215896">
    <property type="component" value="Unassembled WGS sequence"/>
</dbReference>
<evidence type="ECO:0008006" key="3">
    <source>
        <dbReference type="Google" id="ProtNLM"/>
    </source>
</evidence>
<name>A0A255G6S5_9ACTN</name>
<keyword evidence="2" id="KW-1185">Reference proteome</keyword>
<comment type="caution">
    <text evidence="1">The sequence shown here is derived from an EMBL/GenBank/DDBJ whole genome shotgun (WGS) entry which is preliminary data.</text>
</comment>
<proteinExistence type="predicted"/>
<dbReference type="RefSeq" id="WP_094406071.1">
    <property type="nucleotide sequence ID" value="NZ_NMVO01000015.1"/>
</dbReference>
<evidence type="ECO:0000313" key="2">
    <source>
        <dbReference type="Proteomes" id="UP000215896"/>
    </source>
</evidence>
<evidence type="ECO:0000313" key="1">
    <source>
        <dbReference type="EMBL" id="OYO11637.1"/>
    </source>
</evidence>
<sequence length="135" mass="15266">MDADTERLEAELEICEEEYLSGQTDEAAHRWQQIWDAMPEPRTRPSYLSQVGSVLATRIAIARGEYPQAQQWLLRALEAYRGEPTSETDLLLGVLRFEAGSDNGRQVLATVLAKWGPRAFAGEDPRYLRIARAEC</sequence>
<dbReference type="AlphaFoldDB" id="A0A255G6S5"/>
<organism evidence="1 2">
    <name type="scientific">Enemella evansiae</name>
    <dbReference type="NCBI Taxonomy" id="2016499"/>
    <lineage>
        <taxon>Bacteria</taxon>
        <taxon>Bacillati</taxon>
        <taxon>Actinomycetota</taxon>
        <taxon>Actinomycetes</taxon>
        <taxon>Propionibacteriales</taxon>
        <taxon>Propionibacteriaceae</taxon>
        <taxon>Enemella</taxon>
    </lineage>
</organism>
<dbReference type="OrthoDB" id="9133588at2"/>
<reference evidence="1 2" key="1">
    <citation type="submission" date="2017-07" db="EMBL/GenBank/DDBJ databases">
        <title>Draft whole genome sequences of clinical Proprionibacteriaceae strains.</title>
        <authorList>
            <person name="Bernier A.-M."/>
            <person name="Bernard K."/>
            <person name="Domingo M.-C."/>
        </authorList>
    </citation>
    <scope>NUCLEOTIDE SEQUENCE [LARGE SCALE GENOMIC DNA]</scope>
    <source>
        <strain evidence="1 2">NML 030167</strain>
    </source>
</reference>
<gene>
    <name evidence="1" type="ORF">CGZ94_14535</name>
</gene>